<keyword evidence="2" id="KW-0677">Repeat</keyword>
<accession>A0A0R3UDP8</accession>
<dbReference type="Gene3D" id="3.40.50.300">
    <property type="entry name" value="P-loop containing nucleotide triphosphate hydrolases"/>
    <property type="match status" value="1"/>
</dbReference>
<dbReference type="InterPro" id="IPR003439">
    <property type="entry name" value="ABC_transporter-like_ATP-bd"/>
</dbReference>
<dbReference type="GO" id="GO:0140359">
    <property type="term" value="F:ABC-type transporter activity"/>
    <property type="evidence" value="ECO:0007669"/>
    <property type="project" value="InterPro"/>
</dbReference>
<dbReference type="Proteomes" id="UP000267029">
    <property type="component" value="Unassembled WGS sequence"/>
</dbReference>
<dbReference type="PANTHER" id="PTHR19229:SF36">
    <property type="entry name" value="ATP-BINDING CASSETTE SUB-FAMILY A MEMBER 2"/>
    <property type="match status" value="1"/>
</dbReference>
<evidence type="ECO:0000313" key="5">
    <source>
        <dbReference type="Proteomes" id="UP000267029"/>
    </source>
</evidence>
<dbReference type="OrthoDB" id="6512918at2759"/>
<keyword evidence="1" id="KW-0813">Transport</keyword>
<sequence>MVQEAIQEIDPNNSTRDVVRVVNLSKQFSKRKVPAVNDLTFGVRLGECFGLLGVNGAGKSTTFNMLTTNIRPSTGTISIDGIDVFSNPNLHEVIAYCPQFNPLHTHLTGFETLQLYARIRGYPESTISSVADRLIDQLCLRP</sequence>
<dbReference type="InterPro" id="IPR027417">
    <property type="entry name" value="P-loop_NTPase"/>
</dbReference>
<name>A0A0R3UDP8_MESCO</name>
<dbReference type="GO" id="GO:0016887">
    <property type="term" value="F:ATP hydrolysis activity"/>
    <property type="evidence" value="ECO:0007669"/>
    <property type="project" value="InterPro"/>
</dbReference>
<evidence type="ECO:0000256" key="2">
    <source>
        <dbReference type="ARBA" id="ARBA00022737"/>
    </source>
</evidence>
<dbReference type="PANTHER" id="PTHR19229">
    <property type="entry name" value="ATP-BINDING CASSETTE TRANSPORTER SUBFAMILY A ABCA"/>
    <property type="match status" value="1"/>
</dbReference>
<proteinExistence type="predicted"/>
<reference evidence="4 5" key="1">
    <citation type="submission" date="2018-10" db="EMBL/GenBank/DDBJ databases">
        <authorList>
            <consortium name="Pathogen Informatics"/>
        </authorList>
    </citation>
    <scope>NUCLEOTIDE SEQUENCE [LARGE SCALE GENOMIC DNA]</scope>
</reference>
<evidence type="ECO:0000256" key="1">
    <source>
        <dbReference type="ARBA" id="ARBA00022448"/>
    </source>
</evidence>
<gene>
    <name evidence="4" type="ORF">MCOS_LOCUS5047</name>
</gene>
<dbReference type="SUPFAM" id="SSF52540">
    <property type="entry name" value="P-loop containing nucleoside triphosphate hydrolases"/>
    <property type="match status" value="1"/>
</dbReference>
<dbReference type="EMBL" id="UXSR01003205">
    <property type="protein sequence ID" value="VDD79044.1"/>
    <property type="molecule type" value="Genomic_DNA"/>
</dbReference>
<organism evidence="4 5">
    <name type="scientific">Mesocestoides corti</name>
    <name type="common">Flatworm</name>
    <dbReference type="NCBI Taxonomy" id="53468"/>
    <lineage>
        <taxon>Eukaryota</taxon>
        <taxon>Metazoa</taxon>
        <taxon>Spiralia</taxon>
        <taxon>Lophotrochozoa</taxon>
        <taxon>Platyhelminthes</taxon>
        <taxon>Cestoda</taxon>
        <taxon>Eucestoda</taxon>
        <taxon>Cyclophyllidea</taxon>
        <taxon>Mesocestoididae</taxon>
        <taxon>Mesocestoides</taxon>
    </lineage>
</organism>
<evidence type="ECO:0000313" key="4">
    <source>
        <dbReference type="EMBL" id="VDD79044.1"/>
    </source>
</evidence>
<dbReference type="GO" id="GO:0005524">
    <property type="term" value="F:ATP binding"/>
    <property type="evidence" value="ECO:0007669"/>
    <property type="project" value="InterPro"/>
</dbReference>
<keyword evidence="5" id="KW-1185">Reference proteome</keyword>
<evidence type="ECO:0000259" key="3">
    <source>
        <dbReference type="Pfam" id="PF00005"/>
    </source>
</evidence>
<dbReference type="STRING" id="53468.A0A0R3UDP8"/>
<protein>
    <recommendedName>
        <fullName evidence="3">ABC transporter domain-containing protein</fullName>
    </recommendedName>
</protein>
<feature type="domain" description="ABC transporter" evidence="3">
    <location>
        <begin position="36"/>
        <end position="126"/>
    </location>
</feature>
<dbReference type="InterPro" id="IPR026082">
    <property type="entry name" value="ABCA"/>
</dbReference>
<dbReference type="AlphaFoldDB" id="A0A0R3UDP8"/>
<dbReference type="GO" id="GO:0016020">
    <property type="term" value="C:membrane"/>
    <property type="evidence" value="ECO:0007669"/>
    <property type="project" value="InterPro"/>
</dbReference>
<feature type="non-terminal residue" evidence="4">
    <location>
        <position position="142"/>
    </location>
</feature>
<dbReference type="Pfam" id="PF00005">
    <property type="entry name" value="ABC_tran"/>
    <property type="match status" value="1"/>
</dbReference>
<dbReference type="GO" id="GO:0005319">
    <property type="term" value="F:lipid transporter activity"/>
    <property type="evidence" value="ECO:0007669"/>
    <property type="project" value="TreeGrafter"/>
</dbReference>